<evidence type="ECO:0000256" key="1">
    <source>
        <dbReference type="SAM" id="Coils"/>
    </source>
</evidence>
<feature type="coiled-coil region" evidence="1">
    <location>
        <begin position="353"/>
        <end position="415"/>
    </location>
</feature>
<protein>
    <submittedName>
        <fullName evidence="4">Uncharacterized protein LOC120271728</fullName>
    </submittedName>
</protein>
<keyword evidence="2" id="KW-0472">Membrane</keyword>
<gene>
    <name evidence="4" type="primary">LOC120271728</name>
</gene>
<keyword evidence="3" id="KW-1185">Reference proteome</keyword>
<dbReference type="RefSeq" id="XP_039134340.1">
    <property type="nucleotide sequence ID" value="XM_039278406.1"/>
</dbReference>
<dbReference type="PANTHER" id="PTHR11439:SF463">
    <property type="entry name" value="REVERSE TRANSCRIPTASE TY1_COPIA-TYPE DOMAIN-CONTAINING PROTEIN"/>
    <property type="match status" value="1"/>
</dbReference>
<organism evidence="3 4">
    <name type="scientific">Dioscorea cayennensis subsp. rotundata</name>
    <name type="common">White Guinea yam</name>
    <name type="synonym">Dioscorea rotundata</name>
    <dbReference type="NCBI Taxonomy" id="55577"/>
    <lineage>
        <taxon>Eukaryota</taxon>
        <taxon>Viridiplantae</taxon>
        <taxon>Streptophyta</taxon>
        <taxon>Embryophyta</taxon>
        <taxon>Tracheophyta</taxon>
        <taxon>Spermatophyta</taxon>
        <taxon>Magnoliopsida</taxon>
        <taxon>Liliopsida</taxon>
        <taxon>Dioscoreales</taxon>
        <taxon>Dioscoreaceae</taxon>
        <taxon>Dioscorea</taxon>
    </lineage>
</organism>
<name>A0AB40C3H9_DIOCR</name>
<evidence type="ECO:0000313" key="4">
    <source>
        <dbReference type="RefSeq" id="XP_039134340.1"/>
    </source>
</evidence>
<dbReference type="Proteomes" id="UP001515500">
    <property type="component" value="Chromosome 11"/>
</dbReference>
<dbReference type="PANTHER" id="PTHR11439">
    <property type="entry name" value="GAG-POL-RELATED RETROTRANSPOSON"/>
    <property type="match status" value="1"/>
</dbReference>
<dbReference type="AlphaFoldDB" id="A0AB40C3H9"/>
<evidence type="ECO:0000256" key="2">
    <source>
        <dbReference type="SAM" id="Phobius"/>
    </source>
</evidence>
<feature type="transmembrane region" description="Helical" evidence="2">
    <location>
        <begin position="162"/>
        <end position="186"/>
    </location>
</feature>
<dbReference type="CDD" id="cd09272">
    <property type="entry name" value="RNase_HI_RT_Ty1"/>
    <property type="match status" value="1"/>
</dbReference>
<proteinExistence type="predicted"/>
<keyword evidence="1" id="KW-0175">Coiled coil</keyword>
<accession>A0AB40C3H9</accession>
<reference evidence="4" key="1">
    <citation type="submission" date="2025-08" db="UniProtKB">
        <authorList>
            <consortium name="RefSeq"/>
        </authorList>
    </citation>
    <scope>IDENTIFICATION</scope>
</reference>
<dbReference type="GeneID" id="120271728"/>
<keyword evidence="2" id="KW-1133">Transmembrane helix</keyword>
<sequence length="446" mass="50318">MLGSGAIAWSSKKQPITALSSTEAEYIFVTSAACEVVWLRRLLQDMNEKQACPTTLMCNNKYAISIARNPILHGRTKHIDTRYHFIRDLIKDGTINIIHCSTLDQVADVFTKGLPNCKFEALRNMLGMRGSDLLLFFILPLFNRSLEVPPSPPPPPPPRISLSSLISCVFFFVGAIGIVFAIVVLLRPPRTVQVSVFRCGRAKDTLRNFRSRSSVGGGAGLEDRPKLLGFVGVQTRFGFADRRAVLRSTWFPSDPEALTRTKDDPVILAEYVVALLRNDKPKKELQKLCADSLVEFLGLNEPFHAVNSELQELPSVELSTLPLILKIRVYGIGSQACIFYPHSSSSLSTSLSSEALHAEVRELRQTLSQVQDREDRLQQTLDQVQDNNKELQQSLLEMKEERDQYRAEMMHQMKDMIMSFERRILQQLQFTAQDSQPVTDDHDVDL</sequence>
<keyword evidence="2" id="KW-0812">Transmembrane</keyword>
<evidence type="ECO:0000313" key="3">
    <source>
        <dbReference type="Proteomes" id="UP001515500"/>
    </source>
</evidence>